<feature type="transmembrane region" description="Helical" evidence="1">
    <location>
        <begin position="328"/>
        <end position="349"/>
    </location>
</feature>
<protein>
    <submittedName>
        <fullName evidence="2">Uncharacterized protein</fullName>
    </submittedName>
</protein>
<dbReference type="RefSeq" id="XP_005787249.1">
    <property type="nucleotide sequence ID" value="XM_005787192.1"/>
</dbReference>
<proteinExistence type="predicted"/>
<dbReference type="KEGG" id="ehx:EMIHUDRAFT_111846"/>
<dbReference type="OMA" id="WLWTQWE"/>
<reference evidence="3" key="1">
    <citation type="journal article" date="2013" name="Nature">
        <title>Pan genome of the phytoplankton Emiliania underpins its global distribution.</title>
        <authorList>
            <person name="Read B.A."/>
            <person name="Kegel J."/>
            <person name="Klute M.J."/>
            <person name="Kuo A."/>
            <person name="Lefebvre S.C."/>
            <person name="Maumus F."/>
            <person name="Mayer C."/>
            <person name="Miller J."/>
            <person name="Monier A."/>
            <person name="Salamov A."/>
            <person name="Young J."/>
            <person name="Aguilar M."/>
            <person name="Claverie J.M."/>
            <person name="Frickenhaus S."/>
            <person name="Gonzalez K."/>
            <person name="Herman E.K."/>
            <person name="Lin Y.C."/>
            <person name="Napier J."/>
            <person name="Ogata H."/>
            <person name="Sarno A.F."/>
            <person name="Shmutz J."/>
            <person name="Schroeder D."/>
            <person name="de Vargas C."/>
            <person name="Verret F."/>
            <person name="von Dassow P."/>
            <person name="Valentin K."/>
            <person name="Van de Peer Y."/>
            <person name="Wheeler G."/>
            <person name="Dacks J.B."/>
            <person name="Delwiche C.F."/>
            <person name="Dyhrman S.T."/>
            <person name="Glockner G."/>
            <person name="John U."/>
            <person name="Richards T."/>
            <person name="Worden A.Z."/>
            <person name="Zhang X."/>
            <person name="Grigoriev I.V."/>
            <person name="Allen A.E."/>
            <person name="Bidle K."/>
            <person name="Borodovsky M."/>
            <person name="Bowler C."/>
            <person name="Brownlee C."/>
            <person name="Cock J.M."/>
            <person name="Elias M."/>
            <person name="Gladyshev V.N."/>
            <person name="Groth M."/>
            <person name="Guda C."/>
            <person name="Hadaegh A."/>
            <person name="Iglesias-Rodriguez M.D."/>
            <person name="Jenkins J."/>
            <person name="Jones B.M."/>
            <person name="Lawson T."/>
            <person name="Leese F."/>
            <person name="Lindquist E."/>
            <person name="Lobanov A."/>
            <person name="Lomsadze A."/>
            <person name="Malik S.B."/>
            <person name="Marsh M.E."/>
            <person name="Mackinder L."/>
            <person name="Mock T."/>
            <person name="Mueller-Roeber B."/>
            <person name="Pagarete A."/>
            <person name="Parker M."/>
            <person name="Probert I."/>
            <person name="Quesneville H."/>
            <person name="Raines C."/>
            <person name="Rensing S.A."/>
            <person name="Riano-Pachon D.M."/>
            <person name="Richier S."/>
            <person name="Rokitta S."/>
            <person name="Shiraiwa Y."/>
            <person name="Soanes D.M."/>
            <person name="van der Giezen M."/>
            <person name="Wahlund T.M."/>
            <person name="Williams B."/>
            <person name="Wilson W."/>
            <person name="Wolfe G."/>
            <person name="Wurch L.L."/>
        </authorList>
    </citation>
    <scope>NUCLEOTIDE SEQUENCE</scope>
</reference>
<name>A0A0D3KGD5_EMIH1</name>
<dbReference type="Proteomes" id="UP000013827">
    <property type="component" value="Unassembled WGS sequence"/>
</dbReference>
<keyword evidence="1" id="KW-1133">Transmembrane helix</keyword>
<keyword evidence="1" id="KW-0812">Transmembrane</keyword>
<evidence type="ECO:0000313" key="3">
    <source>
        <dbReference type="Proteomes" id="UP000013827"/>
    </source>
</evidence>
<dbReference type="RefSeq" id="XP_005785855.1">
    <property type="nucleotide sequence ID" value="XM_005785798.1"/>
</dbReference>
<reference evidence="2" key="2">
    <citation type="submission" date="2024-10" db="UniProtKB">
        <authorList>
            <consortium name="EnsemblProtists"/>
        </authorList>
    </citation>
    <scope>IDENTIFICATION</scope>
</reference>
<dbReference type="eggNOG" id="ENOG502S1IE">
    <property type="taxonomic scope" value="Eukaryota"/>
</dbReference>
<evidence type="ECO:0000256" key="1">
    <source>
        <dbReference type="SAM" id="Phobius"/>
    </source>
</evidence>
<keyword evidence="1" id="KW-0472">Membrane</keyword>
<dbReference type="GO" id="GO:0005254">
    <property type="term" value="F:chloride channel activity"/>
    <property type="evidence" value="ECO:0007669"/>
    <property type="project" value="InterPro"/>
</dbReference>
<dbReference type="EnsemblProtists" id="EOD34820">
    <property type="protein sequence ID" value="EOD34820"/>
    <property type="gene ID" value="EMIHUDRAFT_111040"/>
</dbReference>
<dbReference type="EnsemblProtists" id="EOD33426">
    <property type="protein sequence ID" value="EOD33426"/>
    <property type="gene ID" value="EMIHUDRAFT_111846"/>
</dbReference>
<evidence type="ECO:0000313" key="2">
    <source>
        <dbReference type="EnsemblProtists" id="EOD34820"/>
    </source>
</evidence>
<dbReference type="AlphaFoldDB" id="A0A0D3KGD5"/>
<dbReference type="GeneID" id="17278696"/>
<keyword evidence="3" id="KW-1185">Reference proteome</keyword>
<dbReference type="HOGENOM" id="CLU_638483_0_0_1"/>
<accession>A0A0D3KGD5</accession>
<feature type="transmembrane region" description="Helical" evidence="1">
    <location>
        <begin position="355"/>
        <end position="374"/>
    </location>
</feature>
<dbReference type="KEGG" id="ehx:EMIHUDRAFT_111040"/>
<dbReference type="GeneID" id="17280090"/>
<dbReference type="PaxDb" id="2903-EOD33426"/>
<feature type="transmembrane region" description="Helical" evidence="1">
    <location>
        <begin position="112"/>
        <end position="135"/>
    </location>
</feature>
<organism evidence="2 3">
    <name type="scientific">Emiliania huxleyi (strain CCMP1516)</name>
    <dbReference type="NCBI Taxonomy" id="280463"/>
    <lineage>
        <taxon>Eukaryota</taxon>
        <taxon>Haptista</taxon>
        <taxon>Haptophyta</taxon>
        <taxon>Prymnesiophyceae</taxon>
        <taxon>Isochrysidales</taxon>
        <taxon>Noelaerhabdaceae</taxon>
        <taxon>Emiliania</taxon>
    </lineage>
</organism>
<sequence>MATPDIRTEWGTQRRLAETMRHVDDSDIDELIDRFTRLGGGPRFFAKFHPQASWLWRQYHGTVLQHTWKPACLAMVLAFATVHYMESDGRDWPKFGVPHEKAVAQLLGLERAWSYVLTFATFINSFFLSQSYGFWLANKGNTRKVQGRLNDLSCLLATHAERDEQGRFTERARALLDEMARWVRLFHILFWAGQVRPARADEGASHSRRCAAPPAARASLSVLRTDRGLSRLCEREHLTRDEYELLVGESYRVSETQRHSALSISLLSPVGEASLVVLEWICARFVQARQGALLQGGAGMETVFLDKALALRAVCASIGDDAAARMPLAYVHLVQILVDCLVALAPLALYAKVGVFTIPLVGLLCVFFRGFLALSKSFLDPFGNEDSLSENLSVHCLVCEVNAGSVRWASGIEELPRCGYSLAAGRGARR</sequence>